<dbReference type="PANTHER" id="PTHR43762:SF1">
    <property type="entry name" value="D-ARABINONO-1,4-LACTONE OXIDASE"/>
    <property type="match status" value="1"/>
</dbReference>
<dbReference type="PANTHER" id="PTHR43762">
    <property type="entry name" value="L-GULONOLACTONE OXIDASE"/>
    <property type="match status" value="1"/>
</dbReference>
<reference evidence="3 4" key="1">
    <citation type="submission" date="2019-06" db="EMBL/GenBank/DDBJ databases">
        <title>Sequencing the genomes of 1000 actinobacteria strains.</title>
        <authorList>
            <person name="Klenk H.-P."/>
        </authorList>
    </citation>
    <scope>NUCLEOTIDE SEQUENCE [LARGE SCALE GENOMIC DNA]</scope>
    <source>
        <strain evidence="3 4">DSM 8251</strain>
    </source>
</reference>
<dbReference type="EMBL" id="VFOR01000004">
    <property type="protein sequence ID" value="TQL56576.1"/>
    <property type="molecule type" value="Genomic_DNA"/>
</dbReference>
<evidence type="ECO:0000313" key="3">
    <source>
        <dbReference type="EMBL" id="TQL56576.1"/>
    </source>
</evidence>
<dbReference type="PIRSF" id="PIRSF000136">
    <property type="entry name" value="LGO_GLO"/>
    <property type="match status" value="1"/>
</dbReference>
<gene>
    <name evidence="3" type="ORF">FB460_2466</name>
</gene>
<dbReference type="Gene3D" id="1.10.45.10">
    <property type="entry name" value="Vanillyl-alcohol Oxidase, Chain A, domain 4"/>
    <property type="match status" value="1"/>
</dbReference>
<dbReference type="SUPFAM" id="SSF56176">
    <property type="entry name" value="FAD-binding/transporter-associated domain-like"/>
    <property type="match status" value="1"/>
</dbReference>
<dbReference type="Pfam" id="PF01565">
    <property type="entry name" value="FAD_binding_4"/>
    <property type="match status" value="1"/>
</dbReference>
<dbReference type="Gene3D" id="3.30.70.2530">
    <property type="match status" value="1"/>
</dbReference>
<dbReference type="InterPro" id="IPR006094">
    <property type="entry name" value="Oxid_FAD_bind_N"/>
</dbReference>
<dbReference type="NCBIfam" id="TIGR01679">
    <property type="entry name" value="bact_FAD_ox"/>
    <property type="match status" value="1"/>
</dbReference>
<keyword evidence="1" id="KW-0560">Oxidoreductase</keyword>
<dbReference type="InterPro" id="IPR016169">
    <property type="entry name" value="FAD-bd_PCMH_sub2"/>
</dbReference>
<dbReference type="InterPro" id="IPR016167">
    <property type="entry name" value="FAD-bd_PCMH_sub1"/>
</dbReference>
<dbReference type="OrthoDB" id="9800184at2"/>
<protein>
    <submittedName>
        <fullName evidence="3">FAD-linked oxidoreductase</fullName>
    </submittedName>
</protein>
<evidence type="ECO:0000256" key="1">
    <source>
        <dbReference type="ARBA" id="ARBA00023002"/>
    </source>
</evidence>
<keyword evidence="4" id="KW-1185">Reference proteome</keyword>
<accession>A0A542Z8A5</accession>
<dbReference type="Pfam" id="PF04030">
    <property type="entry name" value="ALO"/>
    <property type="match status" value="1"/>
</dbReference>
<dbReference type="InterPro" id="IPR010031">
    <property type="entry name" value="FAD_lactone_oxidase-like"/>
</dbReference>
<proteinExistence type="predicted"/>
<dbReference type="RefSeq" id="WP_142094481.1">
    <property type="nucleotide sequence ID" value="NZ_BAAAMD010000002.1"/>
</dbReference>
<evidence type="ECO:0000259" key="2">
    <source>
        <dbReference type="PROSITE" id="PS51387"/>
    </source>
</evidence>
<evidence type="ECO:0000313" key="4">
    <source>
        <dbReference type="Proteomes" id="UP000316196"/>
    </source>
</evidence>
<dbReference type="InterPro" id="IPR016171">
    <property type="entry name" value="Vanillyl_alc_oxidase_C-sub2"/>
</dbReference>
<comment type="caution">
    <text evidence="3">The sequence shown here is derived from an EMBL/GenBank/DDBJ whole genome shotgun (WGS) entry which is preliminary data.</text>
</comment>
<dbReference type="Gene3D" id="3.30.465.10">
    <property type="match status" value="1"/>
</dbReference>
<dbReference type="InterPro" id="IPR007173">
    <property type="entry name" value="ALO_C"/>
</dbReference>
<dbReference type="GO" id="GO:0016020">
    <property type="term" value="C:membrane"/>
    <property type="evidence" value="ECO:0007669"/>
    <property type="project" value="InterPro"/>
</dbReference>
<dbReference type="GO" id="GO:0071949">
    <property type="term" value="F:FAD binding"/>
    <property type="evidence" value="ECO:0007669"/>
    <property type="project" value="InterPro"/>
</dbReference>
<feature type="domain" description="FAD-binding PCMH-type" evidence="2">
    <location>
        <begin position="16"/>
        <end position="182"/>
    </location>
</feature>
<organism evidence="3 4">
    <name type="scientific">Propioniferax innocua</name>
    <dbReference type="NCBI Taxonomy" id="1753"/>
    <lineage>
        <taxon>Bacteria</taxon>
        <taxon>Bacillati</taxon>
        <taxon>Actinomycetota</taxon>
        <taxon>Actinomycetes</taxon>
        <taxon>Propionibacteriales</taxon>
        <taxon>Propionibacteriaceae</taxon>
        <taxon>Propioniferax</taxon>
    </lineage>
</organism>
<dbReference type="Gene3D" id="3.30.43.10">
    <property type="entry name" value="Uridine Diphospho-n-acetylenolpyruvylglucosamine Reductase, domain 2"/>
    <property type="match status" value="1"/>
</dbReference>
<dbReference type="GO" id="GO:0080049">
    <property type="term" value="F:L-gulono-1,4-lactone dehydrogenase activity"/>
    <property type="evidence" value="ECO:0007669"/>
    <property type="project" value="TreeGrafter"/>
</dbReference>
<dbReference type="Gene3D" id="3.30.70.2520">
    <property type="match status" value="1"/>
</dbReference>
<name>A0A542Z8A5_9ACTN</name>
<dbReference type="GO" id="GO:0003885">
    <property type="term" value="F:D-arabinono-1,4-lactone oxidase activity"/>
    <property type="evidence" value="ECO:0007669"/>
    <property type="project" value="InterPro"/>
</dbReference>
<dbReference type="InterPro" id="IPR016166">
    <property type="entry name" value="FAD-bd_PCMH"/>
</dbReference>
<dbReference type="Proteomes" id="UP000316196">
    <property type="component" value="Unassembled WGS sequence"/>
</dbReference>
<sequence length="434" mass="48336">MTAMKRKPWRNWAGTCAVTPVRVERPTSTDGVAAVIRDAADAGLSVKAVGAGHSFTDIAAAPGIQLDLSALRGIVDVDRAARLVTVRADTRLNQMPGLLRPHGLAMENLGDIDAQSIAGAISTGTHGTGLRFGGIATQVRGLTLVDGSGNVHRVEGDDVAGHVISLGALGVVTEVTLQCVDMFALEDVEAAESLETVLEEWRERITEHDHFEFYWFPHTDVALTKTQRRLPGDAELRPLPRWRRRLDDDVVSNRLFELTCRMGQVLPTAIPAVNRVATRLTGRRTHVDLSTNVYTTTRDVRFTETEFAIPVDSLPAVVREIDDLVTRRDWRISFPIECRAAAADDVWMSTAYRRDTAYVAVHRYHREPNEAYFNACEEIFREHGGRPHWGKMHGMAHRDLAAAYPKFEDFLVLRDSLDPRRVFANAYLDRVLGR</sequence>
<dbReference type="PROSITE" id="PS51387">
    <property type="entry name" value="FAD_PCMH"/>
    <property type="match status" value="1"/>
</dbReference>
<dbReference type="AlphaFoldDB" id="A0A542Z8A5"/>
<dbReference type="InterPro" id="IPR036318">
    <property type="entry name" value="FAD-bd_PCMH-like_sf"/>
</dbReference>